<comment type="caution">
    <text evidence="2">The sequence shown here is derived from an EMBL/GenBank/DDBJ whole genome shotgun (WGS) entry which is preliminary data.</text>
</comment>
<feature type="region of interest" description="Disordered" evidence="1">
    <location>
        <begin position="15"/>
        <end position="40"/>
    </location>
</feature>
<feature type="compositionally biased region" description="Low complexity" evidence="1">
    <location>
        <begin position="21"/>
        <end position="40"/>
    </location>
</feature>
<evidence type="ECO:0000313" key="3">
    <source>
        <dbReference type="Proteomes" id="UP001244011"/>
    </source>
</evidence>
<sequence length="251" mass="28102">MGLLDMFGKKKKVNKDEVYEPFRGSGESGSSESSARSHAPPARAGYFFAAATEPSSPGRQREIEAVLGSEIRVAEMEARRTVTVIHPDRPPAQPQVARMGWASPPPPISLQRSNAFRRPARLQEENRSRPSNRADYRDLEYCPTVALQQRADAVRRPERVPREALRQNNQVAPQGYTQGYIQGYSRGYSQGNSQRYAQGSSRGNAQGYTQGNPQDNYQGNYQDNPLGIYYGTIPRQRDNAARRNGRGQNEQ</sequence>
<feature type="compositionally biased region" description="Basic and acidic residues" evidence="1">
    <location>
        <begin position="152"/>
        <end position="165"/>
    </location>
</feature>
<evidence type="ECO:0000256" key="1">
    <source>
        <dbReference type="SAM" id="MobiDB-lite"/>
    </source>
</evidence>
<feature type="region of interest" description="Disordered" evidence="1">
    <location>
        <begin position="82"/>
        <end position="137"/>
    </location>
</feature>
<gene>
    <name evidence="2" type="ORF">QBC33DRAFT_557795</name>
</gene>
<name>A0AAJ0C1U3_9PEZI</name>
<feature type="region of interest" description="Disordered" evidence="1">
    <location>
        <begin position="150"/>
        <end position="251"/>
    </location>
</feature>
<keyword evidence="3" id="KW-1185">Reference proteome</keyword>
<dbReference type="GeneID" id="85313017"/>
<dbReference type="RefSeq" id="XP_060284544.1">
    <property type="nucleotide sequence ID" value="XM_060429830.1"/>
</dbReference>
<dbReference type="EMBL" id="MU839005">
    <property type="protein sequence ID" value="KAK1768331.1"/>
    <property type="molecule type" value="Genomic_DNA"/>
</dbReference>
<dbReference type="AlphaFoldDB" id="A0AAJ0C1U3"/>
<reference evidence="2" key="1">
    <citation type="submission" date="2023-06" db="EMBL/GenBank/DDBJ databases">
        <title>Genome-scale phylogeny and comparative genomics of the fungal order Sordariales.</title>
        <authorList>
            <consortium name="Lawrence Berkeley National Laboratory"/>
            <person name="Hensen N."/>
            <person name="Bonometti L."/>
            <person name="Westerberg I."/>
            <person name="Brannstrom I.O."/>
            <person name="Guillou S."/>
            <person name="Cros-Aarteil S."/>
            <person name="Calhoun S."/>
            <person name="Haridas S."/>
            <person name="Kuo A."/>
            <person name="Mondo S."/>
            <person name="Pangilinan J."/>
            <person name="Riley R."/>
            <person name="Labutti K."/>
            <person name="Andreopoulos B."/>
            <person name="Lipzen A."/>
            <person name="Chen C."/>
            <person name="Yanf M."/>
            <person name="Daum C."/>
            <person name="Ng V."/>
            <person name="Clum A."/>
            <person name="Steindorff A."/>
            <person name="Ohm R."/>
            <person name="Martin F."/>
            <person name="Silar P."/>
            <person name="Natvig D."/>
            <person name="Lalanne C."/>
            <person name="Gautier V."/>
            <person name="Ament-Velasquez S.L."/>
            <person name="Kruys A."/>
            <person name="Hutchinson M.I."/>
            <person name="Powell A.J."/>
            <person name="Barry K."/>
            <person name="Miller A.N."/>
            <person name="Grigoriev I.V."/>
            <person name="Debuchy R."/>
            <person name="Gladieux P."/>
            <person name="Thoren M.H."/>
            <person name="Johannesson H."/>
        </authorList>
    </citation>
    <scope>NUCLEOTIDE SEQUENCE</scope>
    <source>
        <strain evidence="2">8032-3</strain>
    </source>
</reference>
<feature type="compositionally biased region" description="Polar residues" evidence="1">
    <location>
        <begin position="166"/>
        <end position="180"/>
    </location>
</feature>
<accession>A0AAJ0C1U3</accession>
<dbReference type="Proteomes" id="UP001244011">
    <property type="component" value="Unassembled WGS sequence"/>
</dbReference>
<organism evidence="2 3">
    <name type="scientific">Phialemonium atrogriseum</name>
    <dbReference type="NCBI Taxonomy" id="1093897"/>
    <lineage>
        <taxon>Eukaryota</taxon>
        <taxon>Fungi</taxon>
        <taxon>Dikarya</taxon>
        <taxon>Ascomycota</taxon>
        <taxon>Pezizomycotina</taxon>
        <taxon>Sordariomycetes</taxon>
        <taxon>Sordariomycetidae</taxon>
        <taxon>Cephalothecales</taxon>
        <taxon>Cephalothecaceae</taxon>
        <taxon>Phialemonium</taxon>
    </lineage>
</organism>
<feature type="compositionally biased region" description="Basic and acidic residues" evidence="1">
    <location>
        <begin position="121"/>
        <end position="137"/>
    </location>
</feature>
<feature type="compositionally biased region" description="Polar residues" evidence="1">
    <location>
        <begin position="187"/>
        <end position="223"/>
    </location>
</feature>
<evidence type="ECO:0000313" key="2">
    <source>
        <dbReference type="EMBL" id="KAK1768331.1"/>
    </source>
</evidence>
<proteinExistence type="predicted"/>
<protein>
    <submittedName>
        <fullName evidence="2">Uncharacterized protein</fullName>
    </submittedName>
</protein>